<evidence type="ECO:0000256" key="2">
    <source>
        <dbReference type="RuleBase" id="RU003690"/>
    </source>
</evidence>
<feature type="non-terminal residue" evidence="3">
    <location>
        <position position="1"/>
    </location>
</feature>
<dbReference type="InterPro" id="IPR017853">
    <property type="entry name" value="GH"/>
</dbReference>
<organism evidence="3">
    <name type="scientific">Anthurium amnicola</name>
    <dbReference type="NCBI Taxonomy" id="1678845"/>
    <lineage>
        <taxon>Eukaryota</taxon>
        <taxon>Viridiplantae</taxon>
        <taxon>Streptophyta</taxon>
        <taxon>Embryophyta</taxon>
        <taxon>Tracheophyta</taxon>
        <taxon>Spermatophyta</taxon>
        <taxon>Magnoliopsida</taxon>
        <taxon>Liliopsida</taxon>
        <taxon>Araceae</taxon>
        <taxon>Pothoideae</taxon>
        <taxon>Potheae</taxon>
        <taxon>Anthurium</taxon>
    </lineage>
</organism>
<dbReference type="GO" id="GO:0008422">
    <property type="term" value="F:beta-glucosidase activity"/>
    <property type="evidence" value="ECO:0007669"/>
    <property type="project" value="UniProtKB-ARBA"/>
</dbReference>
<protein>
    <submittedName>
        <fullName evidence="3">Beta-glucosidase 18</fullName>
    </submittedName>
</protein>
<comment type="similarity">
    <text evidence="1 2">Belongs to the glycosyl hydrolase 1 family.</text>
</comment>
<dbReference type="PRINTS" id="PR00131">
    <property type="entry name" value="GLHYDRLASE1"/>
</dbReference>
<dbReference type="EMBL" id="GDJX01009449">
    <property type="protein sequence ID" value="JAT58487.1"/>
    <property type="molecule type" value="Transcribed_RNA"/>
</dbReference>
<dbReference type="SUPFAM" id="SSF51445">
    <property type="entry name" value="(Trans)glycosidases"/>
    <property type="match status" value="1"/>
</dbReference>
<dbReference type="Pfam" id="PF00232">
    <property type="entry name" value="Glyco_hydro_1"/>
    <property type="match status" value="1"/>
</dbReference>
<gene>
    <name evidence="3" type="primary">BGLU18_7</name>
    <name evidence="3" type="ORF">g.93412</name>
</gene>
<sequence length="400" mass="45356">AWLSPQMHYSDADAWVRNRGTGISVVFMPVSGLHREDFRHYAEVCFRSFGGRVKHWITVNEPNVVSWYGYLKGTYPPGRCSPPHGNCTAGNSETEPFIAVHNMILAHLMAVQTYRKRYQSEQGGQIGVAIHSIMYEPLRMVEDDLRAAQRKLAFTNAWFLDPLVHGNYPPEMRSLLGGRLPRFSPEESNMLRGSLDFIAINHYTTLYAKDCMHSPCESGGFAVEGCVFVTGERDGIPIGEETASPTFYVVPDGMERLISYLKGRYNNTPMFIAENGYSQLNQPDGSTEVLLNDHKRVEYHRSYLSALVNAMRDGAEVRGYFVWSLLDNFEWLSGYTRRFGLHHVDYTTLTRTPKLSAKWYMHFLANNVSIEPRQGHVKNQSPVEDQLVLITATREGADAT</sequence>
<proteinExistence type="inferred from homology"/>
<dbReference type="PANTHER" id="PTHR10353">
    <property type="entry name" value="GLYCOSYL HYDROLASE"/>
    <property type="match status" value="1"/>
</dbReference>
<evidence type="ECO:0000313" key="3">
    <source>
        <dbReference type="EMBL" id="JAT58487.1"/>
    </source>
</evidence>
<dbReference type="InterPro" id="IPR001360">
    <property type="entry name" value="Glyco_hydro_1"/>
</dbReference>
<dbReference type="Gene3D" id="3.20.20.80">
    <property type="entry name" value="Glycosidases"/>
    <property type="match status" value="1"/>
</dbReference>
<accession>A0A1D1YUZ3</accession>
<dbReference type="AlphaFoldDB" id="A0A1D1YUZ3"/>
<dbReference type="PANTHER" id="PTHR10353:SF175">
    <property type="entry name" value="BETA-GLUCOSIDASE 18-LIKE ISOFORM X1"/>
    <property type="match status" value="1"/>
</dbReference>
<name>A0A1D1YUZ3_9ARAE</name>
<evidence type="ECO:0000256" key="1">
    <source>
        <dbReference type="ARBA" id="ARBA00010838"/>
    </source>
</evidence>
<dbReference type="GO" id="GO:0005975">
    <property type="term" value="P:carbohydrate metabolic process"/>
    <property type="evidence" value="ECO:0007669"/>
    <property type="project" value="InterPro"/>
</dbReference>
<reference evidence="3" key="1">
    <citation type="submission" date="2015-07" db="EMBL/GenBank/DDBJ databases">
        <title>Transcriptome Assembly of Anthurium amnicola.</title>
        <authorList>
            <person name="Suzuki J."/>
        </authorList>
    </citation>
    <scope>NUCLEOTIDE SEQUENCE</scope>
</reference>